<reference evidence="1 2" key="1">
    <citation type="journal article" date="2019" name="Commun. Biol.">
        <title>The bagworm genome reveals a unique fibroin gene that provides high tensile strength.</title>
        <authorList>
            <person name="Kono N."/>
            <person name="Nakamura H."/>
            <person name="Ohtoshi R."/>
            <person name="Tomita M."/>
            <person name="Numata K."/>
            <person name="Arakawa K."/>
        </authorList>
    </citation>
    <scope>NUCLEOTIDE SEQUENCE [LARGE SCALE GENOMIC DNA]</scope>
</reference>
<proteinExistence type="predicted"/>
<evidence type="ECO:0000313" key="2">
    <source>
        <dbReference type="Proteomes" id="UP000299102"/>
    </source>
</evidence>
<dbReference type="EMBL" id="BGZK01000850">
    <property type="protein sequence ID" value="GBP62816.1"/>
    <property type="molecule type" value="Genomic_DNA"/>
</dbReference>
<gene>
    <name evidence="1" type="ORF">EVAR_50645_1</name>
</gene>
<dbReference type="Proteomes" id="UP000299102">
    <property type="component" value="Unassembled WGS sequence"/>
</dbReference>
<dbReference type="AlphaFoldDB" id="A0A4C1XG10"/>
<evidence type="ECO:0000313" key="1">
    <source>
        <dbReference type="EMBL" id="GBP62816.1"/>
    </source>
</evidence>
<keyword evidence="2" id="KW-1185">Reference proteome</keyword>
<name>A0A4C1XG10_EUMVA</name>
<protein>
    <submittedName>
        <fullName evidence="1">Uncharacterized protein</fullName>
    </submittedName>
</protein>
<organism evidence="1 2">
    <name type="scientific">Eumeta variegata</name>
    <name type="common">Bagworm moth</name>
    <name type="synonym">Eumeta japonica</name>
    <dbReference type="NCBI Taxonomy" id="151549"/>
    <lineage>
        <taxon>Eukaryota</taxon>
        <taxon>Metazoa</taxon>
        <taxon>Ecdysozoa</taxon>
        <taxon>Arthropoda</taxon>
        <taxon>Hexapoda</taxon>
        <taxon>Insecta</taxon>
        <taxon>Pterygota</taxon>
        <taxon>Neoptera</taxon>
        <taxon>Endopterygota</taxon>
        <taxon>Lepidoptera</taxon>
        <taxon>Glossata</taxon>
        <taxon>Ditrysia</taxon>
        <taxon>Tineoidea</taxon>
        <taxon>Psychidae</taxon>
        <taxon>Oiketicinae</taxon>
        <taxon>Eumeta</taxon>
    </lineage>
</organism>
<accession>A0A4C1XG10</accession>
<sequence length="74" mass="8276">MLLTDFISQLAPYRYRAATPYIKYGGRRWAPGVRVAHVNSKSRVSRHERSCTTGADRQVQTMISVPGSLVLLAI</sequence>
<comment type="caution">
    <text evidence="1">The sequence shown here is derived from an EMBL/GenBank/DDBJ whole genome shotgun (WGS) entry which is preliminary data.</text>
</comment>